<feature type="domain" description="Nuclease SbcCD subunit D C-terminal" evidence="9">
    <location>
        <begin position="277"/>
        <end position="378"/>
    </location>
</feature>
<proteinExistence type="inferred from homology"/>
<dbReference type="Gene3D" id="3.60.21.10">
    <property type="match status" value="1"/>
</dbReference>
<sequence>MKILHTADWHIGKKLHKHSLQPDFNLFIDWLCELLVQHNIDVLLISGDVFDLANPSSEARQQYYQTLMKLKRLDCKLIITGGNHDSPAMLNAPKEILRELDIHIIGGLPSNTSEYIIPVTNTRNEVEVVVAALPYLRDADLRTASQANSYADRLEALRQGIQQTFKEAAQYCKDNYPEIPAVAMGHLFAAGAETSESERDIQIGNQAAFNALQFGDYFSYVALGHIHKPQKVNAAMPTYYSGSPIPLSFSERSNRNRVLLLNTEIGWQPENIEIPEFRQLLKISGDLDSLKLKLASLETRSGLPSLIEIELKEEDYDTNKIYELSELVTNFDVDGYEIVKHRASFENKISGSGELYNNDEQLEDLQPLDVFERLISEQEKDENTKKELTSAFNEILEAVHQVNSK</sequence>
<dbReference type="GO" id="GO:0006310">
    <property type="term" value="P:DNA recombination"/>
    <property type="evidence" value="ECO:0007669"/>
    <property type="project" value="UniProtKB-KW"/>
</dbReference>
<comment type="function">
    <text evidence="7">SbcCD cleaves DNA hairpin structures. These structures can inhibit DNA replication and are intermediates in certain DNA recombination reactions. The complex acts as a 3'-&gt;5' double strand exonuclease that can open hairpins. It also has a 5' single-strand endonuclease activity.</text>
</comment>
<keyword evidence="4 7" id="KW-0540">Nuclease</keyword>
<dbReference type="InterPro" id="IPR041796">
    <property type="entry name" value="Mre11_N"/>
</dbReference>
<dbReference type="AlphaFoldDB" id="A0A1M5FRP7"/>
<dbReference type="RefSeq" id="WP_072878324.1">
    <property type="nucleotide sequence ID" value="NZ_FQVT01000003.1"/>
</dbReference>
<comment type="similarity">
    <text evidence="1 7">Belongs to the SbcD family.</text>
</comment>
<evidence type="ECO:0000259" key="8">
    <source>
        <dbReference type="Pfam" id="PF00149"/>
    </source>
</evidence>
<dbReference type="GO" id="GO:0004519">
    <property type="term" value="F:endonuclease activity"/>
    <property type="evidence" value="ECO:0007669"/>
    <property type="project" value="UniProtKB-KW"/>
</dbReference>
<dbReference type="GO" id="GO:0008408">
    <property type="term" value="F:3'-5' exonuclease activity"/>
    <property type="evidence" value="ECO:0007669"/>
    <property type="project" value="InterPro"/>
</dbReference>
<accession>A0A1M5FRP7</accession>
<keyword evidence="5 7" id="KW-0378">Hydrolase</keyword>
<dbReference type="Pfam" id="PF00149">
    <property type="entry name" value="Metallophos"/>
    <property type="match status" value="1"/>
</dbReference>
<comment type="subunit">
    <text evidence="2 7">Heterodimer of SbcC and SbcD.</text>
</comment>
<dbReference type="InterPro" id="IPR004593">
    <property type="entry name" value="SbcD"/>
</dbReference>
<feature type="domain" description="Calcineurin-like phosphoesterase" evidence="8">
    <location>
        <begin position="1"/>
        <end position="229"/>
    </location>
</feature>
<dbReference type="EMBL" id="FQVT01000003">
    <property type="protein sequence ID" value="SHF94237.1"/>
    <property type="molecule type" value="Genomic_DNA"/>
</dbReference>
<organism evidence="10 11">
    <name type="scientific">Salegentibacter echinorum</name>
    <dbReference type="NCBI Taxonomy" id="1073325"/>
    <lineage>
        <taxon>Bacteria</taxon>
        <taxon>Pseudomonadati</taxon>
        <taxon>Bacteroidota</taxon>
        <taxon>Flavobacteriia</taxon>
        <taxon>Flavobacteriales</taxon>
        <taxon>Flavobacteriaceae</taxon>
        <taxon>Salegentibacter</taxon>
    </lineage>
</organism>
<evidence type="ECO:0000256" key="5">
    <source>
        <dbReference type="ARBA" id="ARBA00022801"/>
    </source>
</evidence>
<dbReference type="InterPro" id="IPR050535">
    <property type="entry name" value="DNA_Repair-Maintenance_Comp"/>
</dbReference>
<gene>
    <name evidence="7" type="primary">sbcD</name>
    <name evidence="10" type="ORF">SAMN05444483_103320</name>
</gene>
<dbReference type="Pfam" id="PF12320">
    <property type="entry name" value="SbcD_C"/>
    <property type="match status" value="1"/>
</dbReference>
<dbReference type="PANTHER" id="PTHR30337:SF0">
    <property type="entry name" value="NUCLEASE SBCCD SUBUNIT D"/>
    <property type="match status" value="1"/>
</dbReference>
<evidence type="ECO:0000256" key="1">
    <source>
        <dbReference type="ARBA" id="ARBA00010555"/>
    </source>
</evidence>
<keyword evidence="7" id="KW-0255">Endonuclease</keyword>
<dbReference type="Proteomes" id="UP000183945">
    <property type="component" value="Unassembled WGS sequence"/>
</dbReference>
<evidence type="ECO:0000256" key="2">
    <source>
        <dbReference type="ARBA" id="ARBA00011322"/>
    </source>
</evidence>
<dbReference type="GO" id="GO:0006260">
    <property type="term" value="P:DNA replication"/>
    <property type="evidence" value="ECO:0007669"/>
    <property type="project" value="UniProtKB-KW"/>
</dbReference>
<evidence type="ECO:0000256" key="6">
    <source>
        <dbReference type="ARBA" id="ARBA00022839"/>
    </source>
</evidence>
<keyword evidence="6 7" id="KW-0269">Exonuclease</keyword>
<name>A0A1M5FRP7_SALEC</name>
<reference evidence="11" key="1">
    <citation type="submission" date="2016-11" db="EMBL/GenBank/DDBJ databases">
        <authorList>
            <person name="Varghese N."/>
            <person name="Submissions S."/>
        </authorList>
    </citation>
    <scope>NUCLEOTIDE SEQUENCE [LARGE SCALE GENOMIC DNA]</scope>
    <source>
        <strain evidence="11">DSM 24579</strain>
    </source>
</reference>
<evidence type="ECO:0000259" key="9">
    <source>
        <dbReference type="Pfam" id="PF12320"/>
    </source>
</evidence>
<evidence type="ECO:0000313" key="11">
    <source>
        <dbReference type="Proteomes" id="UP000183945"/>
    </source>
</evidence>
<dbReference type="SUPFAM" id="SSF56300">
    <property type="entry name" value="Metallo-dependent phosphatases"/>
    <property type="match status" value="1"/>
</dbReference>
<dbReference type="NCBIfam" id="TIGR00619">
    <property type="entry name" value="sbcd"/>
    <property type="match status" value="1"/>
</dbReference>
<evidence type="ECO:0000256" key="3">
    <source>
        <dbReference type="ARBA" id="ARBA00013365"/>
    </source>
</evidence>
<dbReference type="CDD" id="cd00840">
    <property type="entry name" value="MPP_Mre11_N"/>
    <property type="match status" value="1"/>
</dbReference>
<evidence type="ECO:0000313" key="10">
    <source>
        <dbReference type="EMBL" id="SHF94237.1"/>
    </source>
</evidence>
<dbReference type="InterPro" id="IPR004843">
    <property type="entry name" value="Calcineurin-like_PHP"/>
</dbReference>
<dbReference type="STRING" id="1073325.SAMN05444483_103320"/>
<keyword evidence="7" id="KW-0235">DNA replication</keyword>
<keyword evidence="7" id="KW-0233">DNA recombination</keyword>
<dbReference type="InterPro" id="IPR026843">
    <property type="entry name" value="SbcD_C"/>
</dbReference>
<dbReference type="OrthoDB" id="9773856at2"/>
<evidence type="ECO:0000256" key="7">
    <source>
        <dbReference type="RuleBase" id="RU363069"/>
    </source>
</evidence>
<keyword evidence="11" id="KW-1185">Reference proteome</keyword>
<dbReference type="InterPro" id="IPR029052">
    <property type="entry name" value="Metallo-depent_PP-like"/>
</dbReference>
<evidence type="ECO:0000256" key="4">
    <source>
        <dbReference type="ARBA" id="ARBA00022722"/>
    </source>
</evidence>
<dbReference type="PANTHER" id="PTHR30337">
    <property type="entry name" value="COMPONENT OF ATP-DEPENDENT DSDNA EXONUCLEASE"/>
    <property type="match status" value="1"/>
</dbReference>
<protein>
    <recommendedName>
        <fullName evidence="3 7">Nuclease SbcCD subunit D</fullName>
    </recommendedName>
</protein>